<comment type="caution">
    <text evidence="13">The sequence shown here is derived from an EMBL/GenBank/DDBJ whole genome shotgun (WGS) entry which is preliminary data.</text>
</comment>
<dbReference type="Gene3D" id="3.40.50.300">
    <property type="entry name" value="P-loop containing nucleotide triphosphate hydrolases"/>
    <property type="match status" value="2"/>
</dbReference>
<keyword evidence="3 7" id="KW-0378">Hydrolase</keyword>
<dbReference type="GO" id="GO:0003724">
    <property type="term" value="F:RNA helicase activity"/>
    <property type="evidence" value="ECO:0007669"/>
    <property type="project" value="UniProtKB-EC"/>
</dbReference>
<dbReference type="SMART" id="SM00487">
    <property type="entry name" value="DEXDc"/>
    <property type="match status" value="1"/>
</dbReference>
<dbReference type="InterPro" id="IPR011545">
    <property type="entry name" value="DEAD/DEAH_box_helicase_dom"/>
</dbReference>
<dbReference type="InterPro" id="IPR027417">
    <property type="entry name" value="P-loop_NTPase"/>
</dbReference>
<evidence type="ECO:0000259" key="9">
    <source>
        <dbReference type="PROSITE" id="PS50020"/>
    </source>
</evidence>
<dbReference type="CDD" id="cd00201">
    <property type="entry name" value="WW"/>
    <property type="match status" value="1"/>
</dbReference>
<keyword evidence="5 7" id="KW-0067">ATP-binding</keyword>
<dbReference type="InterPro" id="IPR014001">
    <property type="entry name" value="Helicase_ATP-bd"/>
</dbReference>
<dbReference type="PROSITE" id="PS51195">
    <property type="entry name" value="Q_MOTIF"/>
    <property type="match status" value="1"/>
</dbReference>
<dbReference type="PANTHER" id="PTHR47958">
    <property type="entry name" value="ATP-DEPENDENT RNA HELICASE DBP3"/>
    <property type="match status" value="1"/>
</dbReference>
<gene>
    <name evidence="13" type="ORF">KC19_6G031800</name>
</gene>
<dbReference type="SMART" id="SM00456">
    <property type="entry name" value="WW"/>
    <property type="match status" value="1"/>
</dbReference>
<evidence type="ECO:0000256" key="3">
    <source>
        <dbReference type="ARBA" id="ARBA00022801"/>
    </source>
</evidence>
<dbReference type="FunFam" id="3.40.50.300:FF:000008">
    <property type="entry name" value="ATP-dependent RNA helicase RhlB"/>
    <property type="match status" value="1"/>
</dbReference>
<dbReference type="SUPFAM" id="SSF51045">
    <property type="entry name" value="WW domain"/>
    <property type="match status" value="1"/>
</dbReference>
<dbReference type="PROSITE" id="PS51192">
    <property type="entry name" value="HELICASE_ATP_BIND_1"/>
    <property type="match status" value="1"/>
</dbReference>
<feature type="region of interest" description="Disordered" evidence="8">
    <location>
        <begin position="39"/>
        <end position="73"/>
    </location>
</feature>
<dbReference type="Pfam" id="PF00270">
    <property type="entry name" value="DEAD"/>
    <property type="match status" value="1"/>
</dbReference>
<dbReference type="Proteomes" id="UP000822688">
    <property type="component" value="Chromosome 6"/>
</dbReference>
<feature type="domain" description="DEAD-box RNA helicase Q" evidence="12">
    <location>
        <begin position="151"/>
        <end position="179"/>
    </location>
</feature>
<proteinExistence type="inferred from homology"/>
<evidence type="ECO:0000259" key="10">
    <source>
        <dbReference type="PROSITE" id="PS51192"/>
    </source>
</evidence>
<dbReference type="AlphaFoldDB" id="A0A8T0HHG1"/>
<dbReference type="PROSITE" id="PS00039">
    <property type="entry name" value="DEAD_ATP_HELICASE"/>
    <property type="match status" value="1"/>
</dbReference>
<name>A0A8T0HHG1_CERPU</name>
<dbReference type="Gene3D" id="2.20.70.10">
    <property type="match status" value="1"/>
</dbReference>
<dbReference type="InterPro" id="IPR014014">
    <property type="entry name" value="RNA_helicase_DEAD_Q_motif"/>
</dbReference>
<dbReference type="InterPro" id="IPR000629">
    <property type="entry name" value="RNA-helicase_DEAD-box_CS"/>
</dbReference>
<evidence type="ECO:0000259" key="12">
    <source>
        <dbReference type="PROSITE" id="PS51195"/>
    </source>
</evidence>
<dbReference type="SUPFAM" id="SSF52540">
    <property type="entry name" value="P-loop containing nucleoside triphosphate hydrolases"/>
    <property type="match status" value="1"/>
</dbReference>
<dbReference type="Pfam" id="PF00397">
    <property type="entry name" value="WW"/>
    <property type="match status" value="1"/>
</dbReference>
<keyword evidence="4 7" id="KW-0347">Helicase</keyword>
<accession>A0A8T0HHG1</accession>
<dbReference type="InterPro" id="IPR036020">
    <property type="entry name" value="WW_dom_sf"/>
</dbReference>
<evidence type="ECO:0000256" key="2">
    <source>
        <dbReference type="ARBA" id="ARBA00022741"/>
    </source>
</evidence>
<sequence>MVGARYAPADPTLPQPWRALIDGNNGNIYYWNPTTNVTQYDRPSPPGGSVAPPPSVVSRPNSQGSAQASGIQNGSFSANSAGYGSSAMGTGSAGGQRHSGAGTYDDSNGDGSAAKRPRMEACAKASPAEVEAYRKKHEVTVMGEDVPAPFMSFEAAGFPPEVLKELLKAGFQAPSPIQAQSWPIVMQQKDVVAVAKTGSGKTLGYLVPSFIHLQNHKNNSRMGPTVLVLAPTRELATQIEDECVKFTKSSKISSTCLYGGAPKGPQIRDIERGADIVIATPGRLNDLLETKKVSLGQVSYLVLDEADRMLDMGFEPQIRKILKEIPPKRQTLMYTATWPKEVRKMAGDFLKNPVQVNIGNTDLLTANKSITQHVEMVPHYEKQRRAEQIIRSQEPGSRIIIFCSTKRMCDTLSRNLGRDFGAAAIHGDKTQQERESVLSLFKNGKAPILVATDVAARGLDVKDVRVVINYDFPTGIEDYVHRIGRTGRAGATGTAYTFFSKDKDGKYAKGLIKILEGANQEVIPELREMASGGGYGGGGSYGGRSSF</sequence>
<dbReference type="EC" id="3.6.4.13" evidence="1"/>
<comment type="similarity">
    <text evidence="7">Belongs to the DEAD box helicase family.</text>
</comment>
<protein>
    <recommendedName>
        <fullName evidence="1">RNA helicase</fullName>
        <ecNumber evidence="1">3.6.4.13</ecNumber>
    </recommendedName>
</protein>
<evidence type="ECO:0000313" key="13">
    <source>
        <dbReference type="EMBL" id="KAG0568592.1"/>
    </source>
</evidence>
<dbReference type="PROSITE" id="PS01159">
    <property type="entry name" value="WW_DOMAIN_1"/>
    <property type="match status" value="1"/>
</dbReference>
<dbReference type="InterPro" id="IPR001650">
    <property type="entry name" value="Helicase_C-like"/>
</dbReference>
<dbReference type="InterPro" id="IPR001202">
    <property type="entry name" value="WW_dom"/>
</dbReference>
<organism evidence="13 14">
    <name type="scientific">Ceratodon purpureus</name>
    <name type="common">Fire moss</name>
    <name type="synonym">Dicranum purpureum</name>
    <dbReference type="NCBI Taxonomy" id="3225"/>
    <lineage>
        <taxon>Eukaryota</taxon>
        <taxon>Viridiplantae</taxon>
        <taxon>Streptophyta</taxon>
        <taxon>Embryophyta</taxon>
        <taxon>Bryophyta</taxon>
        <taxon>Bryophytina</taxon>
        <taxon>Bryopsida</taxon>
        <taxon>Dicranidae</taxon>
        <taxon>Pseudoditrichales</taxon>
        <taxon>Ditrichaceae</taxon>
        <taxon>Ceratodon</taxon>
    </lineage>
</organism>
<dbReference type="Pfam" id="PF00271">
    <property type="entry name" value="Helicase_C"/>
    <property type="match status" value="1"/>
</dbReference>
<feature type="domain" description="WW" evidence="9">
    <location>
        <begin position="11"/>
        <end position="45"/>
    </location>
</feature>
<evidence type="ECO:0000256" key="4">
    <source>
        <dbReference type="ARBA" id="ARBA00022806"/>
    </source>
</evidence>
<feature type="domain" description="Helicase C-terminal" evidence="11">
    <location>
        <begin position="385"/>
        <end position="530"/>
    </location>
</feature>
<dbReference type="GO" id="GO:0003676">
    <property type="term" value="F:nucleic acid binding"/>
    <property type="evidence" value="ECO:0007669"/>
    <property type="project" value="InterPro"/>
</dbReference>
<keyword evidence="14" id="KW-1185">Reference proteome</keyword>
<evidence type="ECO:0000256" key="5">
    <source>
        <dbReference type="ARBA" id="ARBA00022840"/>
    </source>
</evidence>
<evidence type="ECO:0000256" key="6">
    <source>
        <dbReference type="PROSITE-ProRule" id="PRU00552"/>
    </source>
</evidence>
<dbReference type="PROSITE" id="PS50020">
    <property type="entry name" value="WW_DOMAIN_2"/>
    <property type="match status" value="1"/>
</dbReference>
<dbReference type="SMART" id="SM00490">
    <property type="entry name" value="HELICc"/>
    <property type="match status" value="1"/>
</dbReference>
<feature type="domain" description="Helicase ATP-binding" evidence="10">
    <location>
        <begin position="182"/>
        <end position="356"/>
    </location>
</feature>
<dbReference type="FunFam" id="3.40.50.300:FF:000079">
    <property type="entry name" value="probable ATP-dependent RNA helicase DDX17"/>
    <property type="match status" value="1"/>
</dbReference>
<feature type="compositionally biased region" description="Pro residues" evidence="8">
    <location>
        <begin position="43"/>
        <end position="55"/>
    </location>
</feature>
<feature type="region of interest" description="Disordered" evidence="8">
    <location>
        <begin position="85"/>
        <end position="119"/>
    </location>
</feature>
<keyword evidence="2 7" id="KW-0547">Nucleotide-binding</keyword>
<feature type="compositionally biased region" description="Polar residues" evidence="8">
    <location>
        <begin position="61"/>
        <end position="73"/>
    </location>
</feature>
<evidence type="ECO:0000313" key="14">
    <source>
        <dbReference type="Proteomes" id="UP000822688"/>
    </source>
</evidence>
<dbReference type="EMBL" id="CM026427">
    <property type="protein sequence ID" value="KAG0568592.1"/>
    <property type="molecule type" value="Genomic_DNA"/>
</dbReference>
<evidence type="ECO:0000256" key="7">
    <source>
        <dbReference type="RuleBase" id="RU000492"/>
    </source>
</evidence>
<dbReference type="GO" id="GO:0016787">
    <property type="term" value="F:hydrolase activity"/>
    <property type="evidence" value="ECO:0007669"/>
    <property type="project" value="UniProtKB-KW"/>
</dbReference>
<feature type="short sequence motif" description="Q motif" evidence="6">
    <location>
        <begin position="151"/>
        <end position="179"/>
    </location>
</feature>
<evidence type="ECO:0000256" key="8">
    <source>
        <dbReference type="SAM" id="MobiDB-lite"/>
    </source>
</evidence>
<dbReference type="PROSITE" id="PS51194">
    <property type="entry name" value="HELICASE_CTER"/>
    <property type="match status" value="1"/>
</dbReference>
<reference evidence="13 14" key="1">
    <citation type="submission" date="2020-06" db="EMBL/GenBank/DDBJ databases">
        <title>WGS assembly of Ceratodon purpureus strain R40.</title>
        <authorList>
            <person name="Carey S.B."/>
            <person name="Jenkins J."/>
            <person name="Shu S."/>
            <person name="Lovell J.T."/>
            <person name="Sreedasyam A."/>
            <person name="Maumus F."/>
            <person name="Tiley G.P."/>
            <person name="Fernandez-Pozo N."/>
            <person name="Barry K."/>
            <person name="Chen C."/>
            <person name="Wang M."/>
            <person name="Lipzen A."/>
            <person name="Daum C."/>
            <person name="Saski C.A."/>
            <person name="Payton A.C."/>
            <person name="Mcbreen J.C."/>
            <person name="Conrad R.E."/>
            <person name="Kollar L.M."/>
            <person name="Olsson S."/>
            <person name="Huttunen S."/>
            <person name="Landis J.B."/>
            <person name="Wickett N.J."/>
            <person name="Johnson M.G."/>
            <person name="Rensing S.A."/>
            <person name="Grimwood J."/>
            <person name="Schmutz J."/>
            <person name="Mcdaniel S.F."/>
        </authorList>
    </citation>
    <scope>NUCLEOTIDE SEQUENCE [LARGE SCALE GENOMIC DNA]</scope>
    <source>
        <strain evidence="13 14">R40</strain>
    </source>
</reference>
<evidence type="ECO:0000256" key="1">
    <source>
        <dbReference type="ARBA" id="ARBA00012552"/>
    </source>
</evidence>
<dbReference type="GO" id="GO:0005524">
    <property type="term" value="F:ATP binding"/>
    <property type="evidence" value="ECO:0007669"/>
    <property type="project" value="UniProtKB-KW"/>
</dbReference>
<dbReference type="CDD" id="cd18787">
    <property type="entry name" value="SF2_C_DEAD"/>
    <property type="match status" value="1"/>
</dbReference>
<evidence type="ECO:0000259" key="11">
    <source>
        <dbReference type="PROSITE" id="PS51194"/>
    </source>
</evidence>